<dbReference type="OrthoDB" id="5973346at2759"/>
<gene>
    <name evidence="9" type="ORF">GPM918_LOCUS30639</name>
    <name evidence="8" type="ORF">OVA965_LOCUS16643</name>
    <name evidence="11" type="ORF">SRO942_LOCUS31259</name>
    <name evidence="10" type="ORF">TMI583_LOCUS16653</name>
</gene>
<evidence type="ECO:0000256" key="5">
    <source>
        <dbReference type="ARBA" id="ARBA00023128"/>
    </source>
</evidence>
<keyword evidence="6" id="KW-0472">Membrane</keyword>
<evidence type="ECO:0000313" key="10">
    <source>
        <dbReference type="EMBL" id="CAF3812398.1"/>
    </source>
</evidence>
<keyword evidence="12" id="KW-1185">Reference proteome</keyword>
<comment type="subcellular location">
    <subcellularLocation>
        <location evidence="7">Mitochondrion inner membrane</location>
    </subcellularLocation>
    <subcellularLocation>
        <location evidence="1">Mitochondrion membrane</location>
    </subcellularLocation>
</comment>
<evidence type="ECO:0000313" key="9">
    <source>
        <dbReference type="EMBL" id="CAF1345359.1"/>
    </source>
</evidence>
<comment type="subunit">
    <text evidence="7">Component of the mitochondrial contact site and cristae organizing system (MICOS) complex.</text>
</comment>
<dbReference type="Pfam" id="PF09769">
    <property type="entry name" value="ApoO"/>
    <property type="match status" value="1"/>
</dbReference>
<keyword evidence="3" id="KW-0812">Transmembrane</keyword>
<name>A0A815H111_9BILA</name>
<comment type="function">
    <text evidence="7">Component of the MICOS complex, a large protein complex of the mitochondrial inner membrane that plays crucial roles in the maintenance of crista junctions, inner membrane architecture, and formation of contact sites to the outer membrane.</text>
</comment>
<dbReference type="Proteomes" id="UP000682733">
    <property type="component" value="Unassembled WGS sequence"/>
</dbReference>
<dbReference type="EMBL" id="CAJOBC010061216">
    <property type="protein sequence ID" value="CAF4210446.1"/>
    <property type="molecule type" value="Genomic_DNA"/>
</dbReference>
<dbReference type="EMBL" id="CAJNOK010007777">
    <property type="protein sequence ID" value="CAF1044279.1"/>
    <property type="molecule type" value="Genomic_DNA"/>
</dbReference>
<evidence type="ECO:0000256" key="6">
    <source>
        <dbReference type="ARBA" id="ARBA00023136"/>
    </source>
</evidence>
<dbReference type="GO" id="GO:0042407">
    <property type="term" value="P:cristae formation"/>
    <property type="evidence" value="ECO:0007669"/>
    <property type="project" value="InterPro"/>
</dbReference>
<accession>A0A815H111</accession>
<evidence type="ECO:0000256" key="2">
    <source>
        <dbReference type="ARBA" id="ARBA00010904"/>
    </source>
</evidence>
<dbReference type="InterPro" id="IPR033182">
    <property type="entry name" value="MIC26/MIC27_animal"/>
</dbReference>
<dbReference type="Proteomes" id="UP000681722">
    <property type="component" value="Unassembled WGS sequence"/>
</dbReference>
<dbReference type="InterPro" id="IPR019166">
    <property type="entry name" value="MIC26/MIC27"/>
</dbReference>
<protein>
    <recommendedName>
        <fullName evidence="7">MICOS complex subunit</fullName>
    </recommendedName>
</protein>
<proteinExistence type="inferred from homology"/>
<dbReference type="Proteomes" id="UP000663829">
    <property type="component" value="Unassembled WGS sequence"/>
</dbReference>
<sequence length="232" mass="25615">MSNTNDLLEKNGVSKESRIVRVRDLPIYYNAKEDDIYQYAPEQNTWLKTQVSQIRKSVQQTWSDNKELRVRIARMIETGGAHAKSTADYIRDDHTFLPKVGVVTLAGLGGLLLGHRGGPVRKTFYSSVAVAVALSACYPKQSAAILDQAYVRIKNEANFAYEKATGKSVPTAPSTATLNKKLSDVKDKIIHTTKSTSTTSTPVVPDYGQGSLADQHLYTTRGGTTEYERSKK</sequence>
<evidence type="ECO:0000313" key="8">
    <source>
        <dbReference type="EMBL" id="CAF1044279.1"/>
    </source>
</evidence>
<evidence type="ECO:0000256" key="1">
    <source>
        <dbReference type="ARBA" id="ARBA00004325"/>
    </source>
</evidence>
<keyword evidence="5 7" id="KW-0496">Mitochondrion</keyword>
<dbReference type="GO" id="GO:0061617">
    <property type="term" value="C:MICOS complex"/>
    <property type="evidence" value="ECO:0007669"/>
    <property type="project" value="UniProtKB-UniRule"/>
</dbReference>
<keyword evidence="7" id="KW-0999">Mitochondrion inner membrane</keyword>
<evidence type="ECO:0000313" key="12">
    <source>
        <dbReference type="Proteomes" id="UP000663829"/>
    </source>
</evidence>
<comment type="similarity">
    <text evidence="2">Belongs to the apolipoprotein O/MICOS complex subunit Mic27 family.</text>
</comment>
<keyword evidence="4" id="KW-1133">Transmembrane helix</keyword>
<evidence type="ECO:0000256" key="7">
    <source>
        <dbReference type="RuleBase" id="RU363021"/>
    </source>
</evidence>
<dbReference type="EMBL" id="CAJNOQ010014622">
    <property type="protein sequence ID" value="CAF1345359.1"/>
    <property type="molecule type" value="Genomic_DNA"/>
</dbReference>
<reference evidence="9" key="1">
    <citation type="submission" date="2021-02" db="EMBL/GenBank/DDBJ databases">
        <authorList>
            <person name="Nowell W R."/>
        </authorList>
    </citation>
    <scope>NUCLEOTIDE SEQUENCE</scope>
</reference>
<organism evidence="9 12">
    <name type="scientific">Didymodactylos carnosus</name>
    <dbReference type="NCBI Taxonomy" id="1234261"/>
    <lineage>
        <taxon>Eukaryota</taxon>
        <taxon>Metazoa</taxon>
        <taxon>Spiralia</taxon>
        <taxon>Gnathifera</taxon>
        <taxon>Rotifera</taxon>
        <taxon>Eurotatoria</taxon>
        <taxon>Bdelloidea</taxon>
        <taxon>Philodinida</taxon>
        <taxon>Philodinidae</taxon>
        <taxon>Didymodactylos</taxon>
    </lineage>
</organism>
<dbReference type="AlphaFoldDB" id="A0A815H111"/>
<dbReference type="EMBL" id="CAJOBA010007789">
    <property type="protein sequence ID" value="CAF3812398.1"/>
    <property type="molecule type" value="Genomic_DNA"/>
</dbReference>
<evidence type="ECO:0000313" key="11">
    <source>
        <dbReference type="EMBL" id="CAF4210446.1"/>
    </source>
</evidence>
<dbReference type="Proteomes" id="UP000677228">
    <property type="component" value="Unassembled WGS sequence"/>
</dbReference>
<comment type="caution">
    <text evidence="9">The sequence shown here is derived from an EMBL/GenBank/DDBJ whole genome shotgun (WGS) entry which is preliminary data.</text>
</comment>
<evidence type="ECO:0000256" key="4">
    <source>
        <dbReference type="ARBA" id="ARBA00022989"/>
    </source>
</evidence>
<dbReference type="PANTHER" id="PTHR14564">
    <property type="entry name" value="MICOS COMPLEX SUBUNIT MIC26 / MIC27 FAMILY MEMBER"/>
    <property type="match status" value="1"/>
</dbReference>
<evidence type="ECO:0000256" key="3">
    <source>
        <dbReference type="ARBA" id="ARBA00022692"/>
    </source>
</evidence>